<feature type="region of interest" description="Disordered" evidence="1">
    <location>
        <begin position="1"/>
        <end position="59"/>
    </location>
</feature>
<keyword evidence="3" id="KW-1185">Reference proteome</keyword>
<reference evidence="2 3" key="1">
    <citation type="journal article" date="2014" name="PLoS ONE">
        <title>Global Analysis of Gene Expression Profiles in Physic Nut (Jatropha curcas L.) Seedlings Exposed to Salt Stress.</title>
        <authorList>
            <person name="Zhang L."/>
            <person name="Zhang C."/>
            <person name="Wu P."/>
            <person name="Chen Y."/>
            <person name="Li M."/>
            <person name="Jiang H."/>
            <person name="Wu G."/>
        </authorList>
    </citation>
    <scope>NUCLEOTIDE SEQUENCE [LARGE SCALE GENOMIC DNA]</scope>
    <source>
        <strain evidence="3">cv. GZQX0401</strain>
        <tissue evidence="2">Young leaves</tissue>
    </source>
</reference>
<dbReference type="EMBL" id="KK914557">
    <property type="protein sequence ID" value="KDP33144.1"/>
    <property type="molecule type" value="Genomic_DNA"/>
</dbReference>
<name>A0A067KMX2_JATCU</name>
<dbReference type="Proteomes" id="UP000027138">
    <property type="component" value="Unassembled WGS sequence"/>
</dbReference>
<dbReference type="PANTHER" id="PTHR27006">
    <property type="entry name" value="PROMASTIGOTE SURFACE ANTIGEN PROTEIN PSA"/>
    <property type="match status" value="1"/>
</dbReference>
<feature type="compositionally biased region" description="Low complexity" evidence="1">
    <location>
        <begin position="38"/>
        <end position="59"/>
    </location>
</feature>
<evidence type="ECO:0000313" key="2">
    <source>
        <dbReference type="EMBL" id="KDP33144.1"/>
    </source>
</evidence>
<accession>A0A067KMX2</accession>
<evidence type="ECO:0000256" key="1">
    <source>
        <dbReference type="SAM" id="MobiDB-lite"/>
    </source>
</evidence>
<protein>
    <recommendedName>
        <fullName evidence="4">Protein kinase domain-containing protein</fullName>
    </recommendedName>
</protein>
<gene>
    <name evidence="2" type="ORF">JCGZ_13536</name>
</gene>
<dbReference type="Gene3D" id="1.10.510.10">
    <property type="entry name" value="Transferase(Phosphotransferase) domain 1"/>
    <property type="match status" value="1"/>
</dbReference>
<dbReference type="OrthoDB" id="4062651at2759"/>
<evidence type="ECO:0008006" key="4">
    <source>
        <dbReference type="Google" id="ProtNLM"/>
    </source>
</evidence>
<organism evidence="2 3">
    <name type="scientific">Jatropha curcas</name>
    <name type="common">Barbados nut</name>
    <dbReference type="NCBI Taxonomy" id="180498"/>
    <lineage>
        <taxon>Eukaryota</taxon>
        <taxon>Viridiplantae</taxon>
        <taxon>Streptophyta</taxon>
        <taxon>Embryophyta</taxon>
        <taxon>Tracheophyta</taxon>
        <taxon>Spermatophyta</taxon>
        <taxon>Magnoliopsida</taxon>
        <taxon>eudicotyledons</taxon>
        <taxon>Gunneridae</taxon>
        <taxon>Pentapetalae</taxon>
        <taxon>rosids</taxon>
        <taxon>fabids</taxon>
        <taxon>Malpighiales</taxon>
        <taxon>Euphorbiaceae</taxon>
        <taxon>Crotonoideae</taxon>
        <taxon>Jatropheae</taxon>
        <taxon>Jatropha</taxon>
    </lineage>
</organism>
<sequence length="280" mass="30879">MQKQKLQEQKVQRMQKVQEQKVQRMQKMQRQNAKNAEAEIAGAESAENAESAGAEGAENAGISPSLALIPYRPNDANELENGGNNGHNLQKYSVASIREATNFFSLQNKLGEGGFGPVYKGNLVDGQQIAVKRLSKRSGQGLIEFKTELILIATTTHESWKTIRHLHPRERKIIDLLAWEQWKGGRSEEIVDPIISDSAPKDQVLRCISVALLCVEQNPLDRLTMPDVLSMLASDVQLAMPKQPAFYIGTSTATTGGTNTNDLREHFSANGLSLTNMVGR</sequence>
<feature type="compositionally biased region" description="Basic and acidic residues" evidence="1">
    <location>
        <begin position="1"/>
        <end position="22"/>
    </location>
</feature>
<evidence type="ECO:0000313" key="3">
    <source>
        <dbReference type="Proteomes" id="UP000027138"/>
    </source>
</evidence>
<dbReference type="SUPFAM" id="SSF56112">
    <property type="entry name" value="Protein kinase-like (PK-like)"/>
    <property type="match status" value="2"/>
</dbReference>
<dbReference type="PANTHER" id="PTHR27006:SF586">
    <property type="entry name" value="CYSTEINE-RICH RECEPTOR-LIKE PROTEIN KINASE 10"/>
    <property type="match status" value="1"/>
</dbReference>
<proteinExistence type="predicted"/>
<dbReference type="AlphaFoldDB" id="A0A067KMX2"/>
<dbReference type="Gene3D" id="3.30.200.20">
    <property type="entry name" value="Phosphorylase Kinase, domain 1"/>
    <property type="match status" value="1"/>
</dbReference>
<dbReference type="InterPro" id="IPR011009">
    <property type="entry name" value="Kinase-like_dom_sf"/>
</dbReference>